<reference evidence="2 3" key="1">
    <citation type="submission" date="2013-09" db="EMBL/GenBank/DDBJ databases">
        <title>Whole genome sequencing of Halarchaeum acidiphilum strain MH1-52-1.</title>
        <authorList>
            <person name="Shimane Y."/>
            <person name="Minegishi H."/>
            <person name="Nishi S."/>
            <person name="Echigo A."/>
            <person name="Shuto A."/>
            <person name="Konishi M."/>
            <person name="Ito T."/>
            <person name="Ohkuma M."/>
            <person name="Ohta Y."/>
            <person name="Nagano Y."/>
            <person name="Tsubouchi T."/>
            <person name="Mori K."/>
            <person name="Usui K."/>
            <person name="Kamekura M."/>
            <person name="Usami R."/>
            <person name="Takaki Y."/>
            <person name="Hatada Y."/>
        </authorList>
    </citation>
    <scope>NUCLEOTIDE SEQUENCE [LARGE SCALE GENOMIC DNA]</scope>
    <source>
        <strain evidence="2 3">JCM 16109</strain>
    </source>
</reference>
<dbReference type="PANTHER" id="PTHR34387:SF2">
    <property type="entry name" value="SLR1258 PROTEIN"/>
    <property type="match status" value="1"/>
</dbReference>
<evidence type="ECO:0008006" key="4">
    <source>
        <dbReference type="Google" id="ProtNLM"/>
    </source>
</evidence>
<proteinExistence type="predicted"/>
<name>U2YVK4_9EURY</name>
<gene>
    <name evidence="2" type="ORF">MBEHAL_1557</name>
</gene>
<dbReference type="GO" id="GO:0006974">
    <property type="term" value="P:DNA damage response"/>
    <property type="evidence" value="ECO:0007669"/>
    <property type="project" value="TreeGrafter"/>
</dbReference>
<accession>U2YVK4</accession>
<feature type="compositionally biased region" description="Polar residues" evidence="1">
    <location>
        <begin position="36"/>
        <end position="57"/>
    </location>
</feature>
<dbReference type="Gene3D" id="3.30.70.2970">
    <property type="entry name" value="Protein of unknown function (DUF541), domain 2"/>
    <property type="match status" value="1"/>
</dbReference>
<organism evidence="2 3">
    <name type="scientific">Halarchaeum acidiphilum MH1-52-1</name>
    <dbReference type="NCBI Taxonomy" id="1261545"/>
    <lineage>
        <taxon>Archaea</taxon>
        <taxon>Methanobacteriati</taxon>
        <taxon>Methanobacteriota</taxon>
        <taxon>Stenosarchaea group</taxon>
        <taxon>Halobacteria</taxon>
        <taxon>Halobacteriales</taxon>
        <taxon>Halobacteriaceae</taxon>
    </lineage>
</organism>
<dbReference type="eggNOG" id="arCOG04715">
    <property type="taxonomic scope" value="Archaea"/>
</dbReference>
<dbReference type="Proteomes" id="UP000016986">
    <property type="component" value="Unassembled WGS sequence"/>
</dbReference>
<dbReference type="InterPro" id="IPR052022">
    <property type="entry name" value="26kDa_periplasmic_antigen"/>
</dbReference>
<dbReference type="PANTHER" id="PTHR34387">
    <property type="entry name" value="SLR1258 PROTEIN"/>
    <property type="match status" value="1"/>
</dbReference>
<dbReference type="EMBL" id="BATA01000035">
    <property type="protein sequence ID" value="GAD52797.1"/>
    <property type="molecule type" value="Genomic_DNA"/>
</dbReference>
<evidence type="ECO:0000313" key="2">
    <source>
        <dbReference type="EMBL" id="GAD52797.1"/>
    </source>
</evidence>
<dbReference type="OrthoDB" id="12132at2157"/>
<evidence type="ECO:0000256" key="1">
    <source>
        <dbReference type="SAM" id="MobiDB-lite"/>
    </source>
</evidence>
<keyword evidence="3" id="KW-1185">Reference proteome</keyword>
<dbReference type="Gene3D" id="3.30.110.170">
    <property type="entry name" value="Protein of unknown function (DUF541), domain 1"/>
    <property type="match status" value="1"/>
</dbReference>
<comment type="caution">
    <text evidence="2">The sequence shown here is derived from an EMBL/GenBank/DDBJ whole genome shotgun (WGS) entry which is preliminary data.</text>
</comment>
<sequence>MRRNATLVLLVLLAAVGVVTAGVAAAGTGGGAIAPQASSPSVSSNATTLDVSASGSASADPDQAVVSVAVTASAASADDARAAVARNASSLHDALTDAGVGSDDVETTAYRVTERTEKTQNGTTTHYEAVHAFDVTVDDPSRAGDVLDAAVAGGANRVDGVHFTLSDATRADLRTEAIHDAMDDARSQADAAADAAGLTVSGLRSASVDGGSPPVMYTSAAASGSASDRTEIDNAPVSVSVSVQATYTAS</sequence>
<dbReference type="AlphaFoldDB" id="U2YVK4"/>
<evidence type="ECO:0000313" key="3">
    <source>
        <dbReference type="Proteomes" id="UP000016986"/>
    </source>
</evidence>
<feature type="region of interest" description="Disordered" evidence="1">
    <location>
        <begin position="32"/>
        <end position="59"/>
    </location>
</feature>
<dbReference type="RefSeq" id="WP_021780260.1">
    <property type="nucleotide sequence ID" value="NZ_BATA01000035.1"/>
</dbReference>
<dbReference type="Pfam" id="PF04402">
    <property type="entry name" value="SIMPL"/>
    <property type="match status" value="1"/>
</dbReference>
<dbReference type="InterPro" id="IPR007497">
    <property type="entry name" value="SIMPL/DUF541"/>
</dbReference>
<protein>
    <recommendedName>
        <fullName evidence="4">Outer membrane protein</fullName>
    </recommendedName>
</protein>